<dbReference type="Pfam" id="PF01169">
    <property type="entry name" value="GDT1"/>
    <property type="match status" value="2"/>
</dbReference>
<dbReference type="Proteomes" id="UP000467327">
    <property type="component" value="Chromosome"/>
</dbReference>
<evidence type="ECO:0000256" key="5">
    <source>
        <dbReference type="ARBA" id="ARBA00023136"/>
    </source>
</evidence>
<feature type="transmembrane region" description="Helical" evidence="6">
    <location>
        <begin position="155"/>
        <end position="180"/>
    </location>
</feature>
<protein>
    <recommendedName>
        <fullName evidence="6">GDT1 family protein</fullName>
    </recommendedName>
</protein>
<accession>A0AAD1HJG8</accession>
<keyword evidence="9" id="KW-1185">Reference proteome</keyword>
<reference evidence="8 9" key="1">
    <citation type="journal article" date="2019" name="Emerg. Microbes Infect.">
        <title>Comprehensive subspecies identification of 175 nontuberculous mycobacteria species based on 7547 genomic profiles.</title>
        <authorList>
            <person name="Matsumoto Y."/>
            <person name="Kinjo T."/>
            <person name="Motooka D."/>
            <person name="Nabeya D."/>
            <person name="Jung N."/>
            <person name="Uechi K."/>
            <person name="Horii T."/>
            <person name="Iida T."/>
            <person name="Fujita J."/>
            <person name="Nakamura S."/>
        </authorList>
    </citation>
    <scope>NUCLEOTIDE SEQUENCE [LARGE SCALE GENOMIC DNA]</scope>
    <source>
        <strain evidence="8 9">JCM 6376</strain>
    </source>
</reference>
<organism evidence="8 9">
    <name type="scientific">Mycolicibacterium aichiense</name>
    <dbReference type="NCBI Taxonomy" id="1799"/>
    <lineage>
        <taxon>Bacteria</taxon>
        <taxon>Bacillati</taxon>
        <taxon>Actinomycetota</taxon>
        <taxon>Actinomycetes</taxon>
        <taxon>Mycobacteriales</taxon>
        <taxon>Mycobacteriaceae</taxon>
        <taxon>Mycolicibacterium</taxon>
    </lineage>
</organism>
<dbReference type="KEGG" id="maic:MAIC_01790"/>
<dbReference type="InterPro" id="IPR001727">
    <property type="entry name" value="GDT1-like"/>
</dbReference>
<feature type="region of interest" description="Disordered" evidence="7">
    <location>
        <begin position="246"/>
        <end position="282"/>
    </location>
</feature>
<evidence type="ECO:0000256" key="6">
    <source>
        <dbReference type="RuleBase" id="RU365102"/>
    </source>
</evidence>
<feature type="transmembrane region" description="Helical" evidence="6">
    <location>
        <begin position="187"/>
        <end position="205"/>
    </location>
</feature>
<dbReference type="EMBL" id="AP022561">
    <property type="protein sequence ID" value="BBX05376.1"/>
    <property type="molecule type" value="Genomic_DNA"/>
</dbReference>
<evidence type="ECO:0000313" key="8">
    <source>
        <dbReference type="EMBL" id="BBX05376.1"/>
    </source>
</evidence>
<proteinExistence type="inferred from homology"/>
<feature type="transmembrane region" description="Helical" evidence="6">
    <location>
        <begin position="20"/>
        <end position="38"/>
    </location>
</feature>
<dbReference type="PANTHER" id="PTHR12608:SF1">
    <property type="entry name" value="TRANSMEMBRANE PROTEIN 165"/>
    <property type="match status" value="1"/>
</dbReference>
<dbReference type="PANTHER" id="PTHR12608">
    <property type="entry name" value="TRANSMEMBRANE PROTEIN HTP-1 RELATED"/>
    <property type="match status" value="1"/>
</dbReference>
<dbReference type="GO" id="GO:0046873">
    <property type="term" value="F:metal ion transmembrane transporter activity"/>
    <property type="evidence" value="ECO:0007669"/>
    <property type="project" value="InterPro"/>
</dbReference>
<sequence>MSAGGIYTAPGNSHPIEESRVLAALILSFAVIFVAELGDKSQLMAMTFALRHRWWVVLSGITVATTAVHLISVAVGHYLGAALPTHLLGILAGVAFILFGLWTLRGDKLSEDEAGKAQRNSAPAFFAVTSAFLLAELGDKTMLATITLAADHDWVGVWIGSTIGMVAADALAILVGALAGKHLPERFIQLGAAALFLVFGVSMLIEGAFPAASGIVIGAISVAVVALAAVALRALPPRLRPAALRSTPEVEPIADCAPESASSAVGGEGGRGAAPTPPAESA</sequence>
<evidence type="ECO:0000256" key="7">
    <source>
        <dbReference type="SAM" id="MobiDB-lite"/>
    </source>
</evidence>
<feature type="transmembrane region" description="Helical" evidence="6">
    <location>
        <begin position="85"/>
        <end position="104"/>
    </location>
</feature>
<keyword evidence="4 6" id="KW-1133">Transmembrane helix</keyword>
<keyword evidence="5 6" id="KW-0472">Membrane</keyword>
<dbReference type="AlphaFoldDB" id="A0AAD1HJG8"/>
<evidence type="ECO:0000256" key="3">
    <source>
        <dbReference type="ARBA" id="ARBA00022692"/>
    </source>
</evidence>
<evidence type="ECO:0000256" key="4">
    <source>
        <dbReference type="ARBA" id="ARBA00022989"/>
    </source>
</evidence>
<comment type="subcellular location">
    <subcellularLocation>
        <location evidence="1 6">Membrane</location>
        <topology evidence="1 6">Multi-pass membrane protein</topology>
    </subcellularLocation>
</comment>
<evidence type="ECO:0000313" key="9">
    <source>
        <dbReference type="Proteomes" id="UP000467327"/>
    </source>
</evidence>
<feature type="transmembrane region" description="Helical" evidence="6">
    <location>
        <begin position="211"/>
        <end position="235"/>
    </location>
</feature>
<evidence type="ECO:0000256" key="2">
    <source>
        <dbReference type="ARBA" id="ARBA00009190"/>
    </source>
</evidence>
<feature type="transmembrane region" description="Helical" evidence="6">
    <location>
        <begin position="54"/>
        <end position="79"/>
    </location>
</feature>
<gene>
    <name evidence="8" type="ORF">MAIC_01790</name>
</gene>
<comment type="similarity">
    <text evidence="2 6">Belongs to the GDT1 family.</text>
</comment>
<dbReference type="GO" id="GO:0016020">
    <property type="term" value="C:membrane"/>
    <property type="evidence" value="ECO:0007669"/>
    <property type="project" value="UniProtKB-SubCell"/>
</dbReference>
<keyword evidence="3 6" id="KW-0812">Transmembrane</keyword>
<name>A0AAD1HJG8_9MYCO</name>
<evidence type="ECO:0000256" key="1">
    <source>
        <dbReference type="ARBA" id="ARBA00004141"/>
    </source>
</evidence>